<dbReference type="KEGG" id="npu:Npun_CF011"/>
<dbReference type="PhylomeDB" id="B2JBQ1"/>
<keyword evidence="1" id="KW-0614">Plasmid</keyword>
<name>B2JBQ1_NOSP7</name>
<keyword evidence="2" id="KW-1185">Reference proteome</keyword>
<geneLocation type="plasmid" evidence="1 2">
    <name>pNPUN03</name>
</geneLocation>
<dbReference type="EMBL" id="CP001040">
    <property type="protein sequence ID" value="ACC85355.1"/>
    <property type="molecule type" value="Genomic_DNA"/>
</dbReference>
<reference evidence="2" key="1">
    <citation type="submission" date="2008-04" db="EMBL/GenBank/DDBJ databases">
        <title>Complete sequence of plasmid 3 of Nostoc punctiforme ATCC 29133.</title>
        <authorList>
            <consortium name="US DOE Joint Genome Institute"/>
            <person name="Copeland A."/>
            <person name="Lucas S."/>
            <person name="Lapidus A."/>
            <person name="Glavina del Rio T."/>
            <person name="Dalin E."/>
            <person name="Tice H."/>
            <person name="Pitluck S."/>
            <person name="Chain P."/>
            <person name="Malfatti S."/>
            <person name="Shin M."/>
            <person name="Vergez L."/>
            <person name="Schmutz J."/>
            <person name="Larimer F."/>
            <person name="Land M."/>
            <person name="Hauser L."/>
            <person name="Kyrpides N."/>
            <person name="Kim E."/>
            <person name="Meeks J.C."/>
            <person name="Elhai J."/>
            <person name="Campbell E.L."/>
            <person name="Thiel T."/>
            <person name="Longmire J."/>
            <person name="Potts M."/>
            <person name="Atlas R."/>
        </authorList>
    </citation>
    <scope>NUCLEOTIDE SEQUENCE [LARGE SCALE GENOMIC DNA]</scope>
    <source>
        <strain evidence="2">ATCC 29133 / PCC 73102</strain>
        <plasmid evidence="2">Plasmid pNPUN03</plasmid>
    </source>
</reference>
<organism evidence="1 2">
    <name type="scientific">Nostoc punctiforme (strain ATCC 29133 / PCC 73102)</name>
    <dbReference type="NCBI Taxonomy" id="63737"/>
    <lineage>
        <taxon>Bacteria</taxon>
        <taxon>Bacillati</taxon>
        <taxon>Cyanobacteriota</taxon>
        <taxon>Cyanophyceae</taxon>
        <taxon>Nostocales</taxon>
        <taxon>Nostocaceae</taxon>
        <taxon>Nostoc</taxon>
    </lineage>
</organism>
<dbReference type="AlphaFoldDB" id="B2JBQ1"/>
<dbReference type="Proteomes" id="UP000001191">
    <property type="component" value="Plasmid pNPUN03"/>
</dbReference>
<protein>
    <submittedName>
        <fullName evidence="1">Uncharacterized protein</fullName>
    </submittedName>
</protein>
<evidence type="ECO:0000313" key="2">
    <source>
        <dbReference type="Proteomes" id="UP000001191"/>
    </source>
</evidence>
<sequence>MMSMCFWSNSHYWSSCPSPRKKSSPVVIRVAYFKKVNWVGFNFCKYHAEAVKIFRTLPANDRFFYEIKLNCYAAFNVWCIDGKHFEKLISELNNYVDIGLEFIISTPDQVPELFQALNLTFYERSVQC</sequence>
<gene>
    <name evidence="1" type="ordered locus">Npun_CF011</name>
</gene>
<evidence type="ECO:0000313" key="1">
    <source>
        <dbReference type="EMBL" id="ACC85355.1"/>
    </source>
</evidence>
<proteinExistence type="predicted"/>
<dbReference type="EnsemblBacteria" id="ACC85355">
    <property type="protein sequence ID" value="ACC85355"/>
    <property type="gene ID" value="Npun_CF011"/>
</dbReference>
<accession>B2JBQ1</accession>
<dbReference type="HOGENOM" id="CLU_160660_0_0_3"/>